<dbReference type="Pfam" id="PF03837">
    <property type="entry name" value="RecT"/>
    <property type="match status" value="1"/>
</dbReference>
<dbReference type="GO" id="GO:0006259">
    <property type="term" value="P:DNA metabolic process"/>
    <property type="evidence" value="ECO:0007669"/>
    <property type="project" value="InterPro"/>
</dbReference>
<dbReference type="InterPro" id="IPR004590">
    <property type="entry name" value="ssDNA_annealing_RecT"/>
</dbReference>
<dbReference type="OrthoDB" id="5124088at2"/>
<comment type="caution">
    <text evidence="2">The sequence shown here is derived from an EMBL/GenBank/DDBJ whole genome shotgun (WGS) entry which is preliminary data.</text>
</comment>
<protein>
    <submittedName>
        <fullName evidence="2">Recombinase RecT</fullName>
    </submittedName>
</protein>
<dbReference type="STRING" id="1927124.BST13_05605"/>
<dbReference type="NCBIfam" id="NF007351">
    <property type="entry name" value="PRK09846.1"/>
    <property type="match status" value="1"/>
</dbReference>
<name>A0A1X0B787_9MYCO</name>
<feature type="region of interest" description="Disordered" evidence="1">
    <location>
        <begin position="1"/>
        <end position="21"/>
    </location>
</feature>
<accession>A0A1X0B787</accession>
<reference evidence="2 3" key="1">
    <citation type="submission" date="2017-02" db="EMBL/GenBank/DDBJ databases">
        <title>The new phylogeny of genus Mycobacterium.</title>
        <authorList>
            <person name="Tortoli E."/>
            <person name="Trovato A."/>
            <person name="Cirillo D.M."/>
        </authorList>
    </citation>
    <scope>NUCLEOTIDE SEQUENCE [LARGE SCALE GENOMIC DNA]</scope>
    <source>
        <strain evidence="2 3">RW6</strain>
    </source>
</reference>
<organism evidence="2 3">
    <name type="scientific">Mycobacterium aquaticum</name>
    <dbReference type="NCBI Taxonomy" id="1927124"/>
    <lineage>
        <taxon>Bacteria</taxon>
        <taxon>Bacillati</taxon>
        <taxon>Actinomycetota</taxon>
        <taxon>Actinomycetes</taxon>
        <taxon>Mycobacteriales</taxon>
        <taxon>Mycobacteriaceae</taxon>
        <taxon>Mycobacterium</taxon>
    </lineage>
</organism>
<dbReference type="AlphaFoldDB" id="A0A1X0B787"/>
<evidence type="ECO:0000256" key="1">
    <source>
        <dbReference type="SAM" id="MobiDB-lite"/>
    </source>
</evidence>
<proteinExistence type="predicted"/>
<evidence type="ECO:0000313" key="2">
    <source>
        <dbReference type="EMBL" id="ORA38075.1"/>
    </source>
</evidence>
<keyword evidence="3" id="KW-1185">Reference proteome</keyword>
<evidence type="ECO:0000313" key="3">
    <source>
        <dbReference type="Proteomes" id="UP000192448"/>
    </source>
</evidence>
<dbReference type="InterPro" id="IPR018330">
    <property type="entry name" value="RecT_fam"/>
</dbReference>
<gene>
    <name evidence="2" type="ORF">BST13_05605</name>
</gene>
<dbReference type="RefSeq" id="WP_083161515.1">
    <property type="nucleotide sequence ID" value="NZ_MVHF01000004.1"/>
</dbReference>
<sequence length="345" mass="38191">MARDLARRAQQSVATQGRGDEDSLQVKIQKMEKSFQLAMPRGVEATQLIRDALTCLQVNPKLAECEPKSVLGSLMTCAQLGLRPGVGALGQAYLLPFWDSKTRGQKAQLVIGYQGYVELAHRSGRIASIHARTVYSNDYFEVEYGAAEDKWIHRPCIDGPRGKPILFYAVGRTVDGGYSMTDPMTVADMEAYRDRHATAKNRDGKVFGPWVDHFEAMAHKTMVRKLMKLLPKSTEAQRAIAQDEGVRLDLSPDAINQTPDFIDGEVDDSPVENEQVVDGQATETMMATEDQLDRMAQIQKAEKYDSDDEWFSYLGDAAGVKARRTADMTYDEAAAVISLFDGPGA</sequence>
<dbReference type="Proteomes" id="UP000192448">
    <property type="component" value="Unassembled WGS sequence"/>
</dbReference>
<dbReference type="EMBL" id="MVHF01000004">
    <property type="protein sequence ID" value="ORA38075.1"/>
    <property type="molecule type" value="Genomic_DNA"/>
</dbReference>
<dbReference type="GO" id="GO:0003677">
    <property type="term" value="F:DNA binding"/>
    <property type="evidence" value="ECO:0007669"/>
    <property type="project" value="InterPro"/>
</dbReference>
<dbReference type="NCBIfam" id="TIGR00616">
    <property type="entry name" value="rect"/>
    <property type="match status" value="1"/>
</dbReference>